<dbReference type="OrthoDB" id="3438093at2759"/>
<accession>A0A4Z0YQ08</accession>
<gene>
    <name evidence="2" type="ORF">E0Z10_g2900</name>
</gene>
<organism evidence="2 3">
    <name type="scientific">Xylaria hypoxylon</name>
    <dbReference type="NCBI Taxonomy" id="37992"/>
    <lineage>
        <taxon>Eukaryota</taxon>
        <taxon>Fungi</taxon>
        <taxon>Dikarya</taxon>
        <taxon>Ascomycota</taxon>
        <taxon>Pezizomycotina</taxon>
        <taxon>Sordariomycetes</taxon>
        <taxon>Xylariomycetidae</taxon>
        <taxon>Xylariales</taxon>
        <taxon>Xylariaceae</taxon>
        <taxon>Xylaria</taxon>
    </lineage>
</organism>
<name>A0A4Z0YQ08_9PEZI</name>
<feature type="compositionally biased region" description="Polar residues" evidence="1">
    <location>
        <begin position="210"/>
        <end position="225"/>
    </location>
</feature>
<reference evidence="2 3" key="1">
    <citation type="submission" date="2019-03" db="EMBL/GenBank/DDBJ databases">
        <title>Draft genome sequence of Xylaria hypoxylon DSM 108379, a ubiquitous saprotrophic-parasitic fungi on hardwood.</title>
        <authorList>
            <person name="Buettner E."/>
            <person name="Leonhardt S."/>
            <person name="Gebauer A.M."/>
            <person name="Liers C."/>
            <person name="Hofrichter M."/>
            <person name="Kellner H."/>
        </authorList>
    </citation>
    <scope>NUCLEOTIDE SEQUENCE [LARGE SCALE GENOMIC DNA]</scope>
    <source>
        <strain evidence="2 3">DSM 108379</strain>
    </source>
</reference>
<evidence type="ECO:0000256" key="1">
    <source>
        <dbReference type="SAM" id="MobiDB-lite"/>
    </source>
</evidence>
<evidence type="ECO:0000313" key="2">
    <source>
        <dbReference type="EMBL" id="TGJ85907.1"/>
    </source>
</evidence>
<evidence type="ECO:0000313" key="3">
    <source>
        <dbReference type="Proteomes" id="UP000297716"/>
    </source>
</evidence>
<sequence length="360" mass="38962">MCHPCNRILHGRRVDIAEYEHRWMHERGACDCEVKFPAMLQPRLIQRSSAVADENATGAASAATTKAGTGAGAGTSAGYCAPFEQDMSPKTNYAGNHPITKSNATGRNGQEATIPLYTEAQVGNNVEVAVRLPSLYGAEWTKDHGKLHNSGQCNCPVSFESYKPTSIDYYQDENDGPMLDYSDSQDQTWKTGYNQSSSKENRHPNPPMTAASSYGSDARTSSIDNNSVDGPHYLFGHEQVSTGHIARWTMEGPRGSLLDEILGPIRPDTSAYGGHPVDIQTMHYSTSGIPISGDPIVCSAPQESELPSIVEYQQPQATTAGFPIGAGPEGESHAGNFETCSLYSSYEDSPVKTRRLSSEF</sequence>
<dbReference type="AlphaFoldDB" id="A0A4Z0YQ08"/>
<feature type="compositionally biased region" description="Polar residues" evidence="1">
    <location>
        <begin position="182"/>
        <end position="198"/>
    </location>
</feature>
<proteinExistence type="predicted"/>
<keyword evidence="3" id="KW-1185">Reference proteome</keyword>
<dbReference type="EMBL" id="SKBN01000037">
    <property type="protein sequence ID" value="TGJ85907.1"/>
    <property type="molecule type" value="Genomic_DNA"/>
</dbReference>
<dbReference type="STRING" id="37992.A0A4Z0YQ08"/>
<protein>
    <submittedName>
        <fullName evidence="2">Uncharacterized protein</fullName>
    </submittedName>
</protein>
<feature type="region of interest" description="Disordered" evidence="1">
    <location>
        <begin position="168"/>
        <end position="225"/>
    </location>
</feature>
<comment type="caution">
    <text evidence="2">The sequence shown here is derived from an EMBL/GenBank/DDBJ whole genome shotgun (WGS) entry which is preliminary data.</text>
</comment>
<dbReference type="Proteomes" id="UP000297716">
    <property type="component" value="Unassembled WGS sequence"/>
</dbReference>